<dbReference type="Proteomes" id="UP000070328">
    <property type="component" value="Unassembled WGS sequence"/>
</dbReference>
<evidence type="ECO:0000313" key="1">
    <source>
        <dbReference type="EMBL" id="KXH44479.1"/>
    </source>
</evidence>
<dbReference type="AlphaFoldDB" id="A0A135T8Q3"/>
<proteinExistence type="predicted"/>
<organism evidence="1 2">
    <name type="scientific">Colletotrichum simmondsii</name>
    <dbReference type="NCBI Taxonomy" id="703756"/>
    <lineage>
        <taxon>Eukaryota</taxon>
        <taxon>Fungi</taxon>
        <taxon>Dikarya</taxon>
        <taxon>Ascomycota</taxon>
        <taxon>Pezizomycotina</taxon>
        <taxon>Sordariomycetes</taxon>
        <taxon>Hypocreomycetidae</taxon>
        <taxon>Glomerellales</taxon>
        <taxon>Glomerellaceae</taxon>
        <taxon>Colletotrichum</taxon>
        <taxon>Colletotrichum acutatum species complex</taxon>
    </lineage>
</organism>
<protein>
    <submittedName>
        <fullName evidence="1">Uncharacterized protein</fullName>
    </submittedName>
</protein>
<dbReference type="EMBL" id="JFBX01000248">
    <property type="protein sequence ID" value="KXH44479.1"/>
    <property type="molecule type" value="Genomic_DNA"/>
</dbReference>
<accession>A0A135T8Q3</accession>
<sequence length="211" mass="24059">MEHLQPISKTQFLPVSPQELNMMLSAGSEAVTSAYKQFRLVFRERSMMEIGLTDTFLMQAQTVASGHGKDAFFEWSNNENVTGCDFAVTVNSHQTNESQQTNGYSILFQAKVAKTAEGGTYADFFYESAKTIGRVKVWDYQNILLANYAKKNGFEAYYVIYDVKEVRWVNVFALATWFDENDKEKMTNVNYLIKTFNALAKTSFTEARAMQ</sequence>
<reference evidence="1 2" key="1">
    <citation type="submission" date="2014-02" db="EMBL/GenBank/DDBJ databases">
        <title>The genome sequence of Colletotrichum simmondsii CBS122122.</title>
        <authorList>
            <person name="Baroncelli R."/>
            <person name="Thon M.R."/>
        </authorList>
    </citation>
    <scope>NUCLEOTIDE SEQUENCE [LARGE SCALE GENOMIC DNA]</scope>
    <source>
        <strain evidence="1 2">CBS122122</strain>
    </source>
</reference>
<evidence type="ECO:0000313" key="2">
    <source>
        <dbReference type="Proteomes" id="UP000070328"/>
    </source>
</evidence>
<gene>
    <name evidence="1" type="ORF">CSIM01_08765</name>
</gene>
<dbReference type="OrthoDB" id="5102462at2759"/>
<keyword evidence="2" id="KW-1185">Reference proteome</keyword>
<name>A0A135T8Q3_9PEZI</name>
<comment type="caution">
    <text evidence="1">The sequence shown here is derived from an EMBL/GenBank/DDBJ whole genome shotgun (WGS) entry which is preliminary data.</text>
</comment>